<reference evidence="1" key="1">
    <citation type="submission" date="2017-05" db="UniProtKB">
        <authorList>
            <consortium name="EnsemblMetazoa"/>
        </authorList>
    </citation>
    <scope>IDENTIFICATION</scope>
</reference>
<proteinExistence type="predicted"/>
<dbReference type="InParanoid" id="A0A1X7UZZ1"/>
<name>A0A1X7UZZ1_AMPQE</name>
<accession>A0A1X7UZZ1</accession>
<dbReference type="AlphaFoldDB" id="A0A1X7UZZ1"/>
<protein>
    <submittedName>
        <fullName evidence="1">Uncharacterized protein</fullName>
    </submittedName>
</protein>
<dbReference type="EnsemblMetazoa" id="Aqu2.1.33266_001">
    <property type="protein sequence ID" value="Aqu2.1.33266_001"/>
    <property type="gene ID" value="Aqu2.1.33266"/>
</dbReference>
<evidence type="ECO:0000313" key="1">
    <source>
        <dbReference type="EnsemblMetazoa" id="Aqu2.1.33266_001"/>
    </source>
</evidence>
<organism evidence="1">
    <name type="scientific">Amphimedon queenslandica</name>
    <name type="common">Sponge</name>
    <dbReference type="NCBI Taxonomy" id="400682"/>
    <lineage>
        <taxon>Eukaryota</taxon>
        <taxon>Metazoa</taxon>
        <taxon>Porifera</taxon>
        <taxon>Demospongiae</taxon>
        <taxon>Heteroscleromorpha</taxon>
        <taxon>Haplosclerida</taxon>
        <taxon>Niphatidae</taxon>
        <taxon>Amphimedon</taxon>
    </lineage>
</organism>
<sequence>MYSNFYQQHAGGTVSLSVCPSPSMTPGPSKLNKQSSNLAVAEIVGSLFVLTPILLQNKEWDSSVL</sequence>